<dbReference type="GO" id="GO:0003677">
    <property type="term" value="F:DNA binding"/>
    <property type="evidence" value="ECO:0007669"/>
    <property type="project" value="InterPro"/>
</dbReference>
<evidence type="ECO:0000313" key="3">
    <source>
        <dbReference type="Proteomes" id="UP000295164"/>
    </source>
</evidence>
<dbReference type="RefSeq" id="WP_131851188.1">
    <property type="nucleotide sequence ID" value="NZ_SKFH01000006.1"/>
</dbReference>
<accession>A0A4R4E6W2</accession>
<feature type="domain" description="HTH cro/C1-type" evidence="1">
    <location>
        <begin position="60"/>
        <end position="94"/>
    </location>
</feature>
<reference evidence="2 3" key="1">
    <citation type="submission" date="2019-03" db="EMBL/GenBank/DDBJ databases">
        <authorList>
            <person name="Kim M.K.M."/>
        </authorList>
    </citation>
    <scope>NUCLEOTIDE SEQUENCE [LARGE SCALE GENOMIC DNA]</scope>
    <source>
        <strain evidence="2 3">17J68-15</strain>
    </source>
</reference>
<dbReference type="AlphaFoldDB" id="A0A4R4E6W2"/>
<dbReference type="InterPro" id="IPR001387">
    <property type="entry name" value="Cro/C1-type_HTH"/>
</dbReference>
<gene>
    <name evidence="2" type="ORF">E0486_05725</name>
</gene>
<dbReference type="CDD" id="cd00093">
    <property type="entry name" value="HTH_XRE"/>
    <property type="match status" value="1"/>
</dbReference>
<dbReference type="EMBL" id="SKFH01000006">
    <property type="protein sequence ID" value="TCZ73458.1"/>
    <property type="molecule type" value="Genomic_DNA"/>
</dbReference>
<name>A0A4R4E6W2_9BACT</name>
<dbReference type="Pfam" id="PF01381">
    <property type="entry name" value="HTH_3"/>
    <property type="match status" value="1"/>
</dbReference>
<dbReference type="SUPFAM" id="SSF47413">
    <property type="entry name" value="lambda repressor-like DNA-binding domains"/>
    <property type="match status" value="1"/>
</dbReference>
<dbReference type="Proteomes" id="UP000295164">
    <property type="component" value="Unassembled WGS sequence"/>
</dbReference>
<protein>
    <submittedName>
        <fullName evidence="2">XRE family transcriptional regulator</fullName>
    </submittedName>
</protein>
<keyword evidence="3" id="KW-1185">Reference proteome</keyword>
<evidence type="ECO:0000259" key="1">
    <source>
        <dbReference type="PROSITE" id="PS50943"/>
    </source>
</evidence>
<dbReference type="PROSITE" id="PS50943">
    <property type="entry name" value="HTH_CROC1"/>
    <property type="match status" value="1"/>
</dbReference>
<organism evidence="2 3">
    <name type="scientific">Flaviaesturariibacter aridisoli</name>
    <dbReference type="NCBI Taxonomy" id="2545761"/>
    <lineage>
        <taxon>Bacteria</taxon>
        <taxon>Pseudomonadati</taxon>
        <taxon>Bacteroidota</taxon>
        <taxon>Chitinophagia</taxon>
        <taxon>Chitinophagales</taxon>
        <taxon>Chitinophagaceae</taxon>
        <taxon>Flaviaestuariibacter</taxon>
    </lineage>
</organism>
<sequence length="116" mass="13198">MPFRNKVMSDTSRWGFKRFSPEERKGIWEEVGRLLWKARVSPDDPDEGFSQAMVVKTGIISQSALSKVESGKQSIDIITMAELASLYEVELESLIPAILKEVNILIEERKENQEKG</sequence>
<proteinExistence type="predicted"/>
<comment type="caution">
    <text evidence="2">The sequence shown here is derived from an EMBL/GenBank/DDBJ whole genome shotgun (WGS) entry which is preliminary data.</text>
</comment>
<dbReference type="InterPro" id="IPR010982">
    <property type="entry name" value="Lambda_DNA-bd_dom_sf"/>
</dbReference>
<evidence type="ECO:0000313" key="2">
    <source>
        <dbReference type="EMBL" id="TCZ73458.1"/>
    </source>
</evidence>
<dbReference type="Gene3D" id="1.10.260.40">
    <property type="entry name" value="lambda repressor-like DNA-binding domains"/>
    <property type="match status" value="1"/>
</dbReference>